<dbReference type="Pfam" id="PF07714">
    <property type="entry name" value="PK_Tyr_Ser-Thr"/>
    <property type="match status" value="1"/>
</dbReference>
<dbReference type="PROSITE" id="PS00109">
    <property type="entry name" value="PROTEIN_KINASE_TYR"/>
    <property type="match status" value="1"/>
</dbReference>
<dbReference type="SMART" id="SM00219">
    <property type="entry name" value="TyrKc"/>
    <property type="match status" value="1"/>
</dbReference>
<dbReference type="InterPro" id="IPR001245">
    <property type="entry name" value="Ser-Thr/Tyr_kinase_cat_dom"/>
</dbReference>
<dbReference type="Gene3D" id="3.30.505.10">
    <property type="entry name" value="SH2 domain"/>
    <property type="match status" value="1"/>
</dbReference>
<name>A0A915D6S3_9BILA</name>
<dbReference type="InterPro" id="IPR035849">
    <property type="entry name" value="Fes/Fps/Fer_SH2"/>
</dbReference>
<sequence>MAKSKGKSKALDEQDYYHGFLPREDLPQLLKENGDFLVRASEPVKIGIRENILSIMCNKDDKEDKEKGMKHFVMRRTKKTKKYKLDKMSFPSVVGLIGHHMERKTPVTEKFPTTLLKTPIPRQDWELRHEKIEIRKSIGHGAFGEVHSGKLTLKTGRKVDVAIKCAKTGEVSQENIKELMKEARLMRNFEHPNIVKLYGVAVEQEPLLIVMELVCGGSLDNYLRKQAASAEDRLAKMVLGASWGLEYIHSKNCIHRDIAARNCLYDDRNKTLKIGDFGLSHEGNFYQLTSAKKMPIKWLAPETLKSGRFTKESDVLPSEYWSGRFIQTPLSLMRRCLIRKSTRKSWMDIGCRCLPQLLQKLLPWELQQIAGIDVDNEPSREEATRDESVEEGGTKSGNSRGSSRRKSRKKSVKKRRDVVLISNEYTLF</sequence>
<dbReference type="InterPro" id="IPR020635">
    <property type="entry name" value="Tyr_kinase_cat_dom"/>
</dbReference>
<dbReference type="InterPro" id="IPR017441">
    <property type="entry name" value="Protein_kinase_ATP_BS"/>
</dbReference>
<dbReference type="PRINTS" id="PR00109">
    <property type="entry name" value="TYRKINASE"/>
</dbReference>
<comment type="similarity">
    <text evidence="9">Belongs to the protein kinase superfamily. Tyr protein kinase family.</text>
</comment>
<feature type="domain" description="Protein kinase" evidence="12">
    <location>
        <begin position="132"/>
        <end position="428"/>
    </location>
</feature>
<evidence type="ECO:0000256" key="4">
    <source>
        <dbReference type="ARBA" id="ARBA00022840"/>
    </source>
</evidence>
<keyword evidence="5 9" id="KW-0829">Tyrosine-protein kinase</keyword>
<dbReference type="PROSITE" id="PS50011">
    <property type="entry name" value="PROTEIN_KINASE_DOM"/>
    <property type="match status" value="1"/>
</dbReference>
<feature type="binding site" evidence="8">
    <location>
        <position position="164"/>
    </location>
    <ligand>
        <name>ATP</name>
        <dbReference type="ChEBI" id="CHEBI:30616"/>
    </ligand>
</feature>
<evidence type="ECO:0000313" key="14">
    <source>
        <dbReference type="WBParaSite" id="jg1633"/>
    </source>
</evidence>
<evidence type="ECO:0000256" key="6">
    <source>
        <dbReference type="ARBA" id="ARBA00051245"/>
    </source>
</evidence>
<dbReference type="SUPFAM" id="SSF56112">
    <property type="entry name" value="Protein kinase-like (PK-like)"/>
    <property type="match status" value="1"/>
</dbReference>
<keyword evidence="4 8" id="KW-0067">ATP-binding</keyword>
<dbReference type="SUPFAM" id="SSF55550">
    <property type="entry name" value="SH2 domain"/>
    <property type="match status" value="1"/>
</dbReference>
<dbReference type="InterPro" id="IPR036860">
    <property type="entry name" value="SH2_dom_sf"/>
</dbReference>
<evidence type="ECO:0000313" key="13">
    <source>
        <dbReference type="Proteomes" id="UP000887574"/>
    </source>
</evidence>
<dbReference type="FunFam" id="3.30.200.20:FF:000518">
    <property type="entry name" value="Tyrosine-protein kinase"/>
    <property type="match status" value="1"/>
</dbReference>
<keyword evidence="1 9" id="KW-0808">Transferase</keyword>
<dbReference type="InterPro" id="IPR000980">
    <property type="entry name" value="SH2"/>
</dbReference>
<dbReference type="CDD" id="cd00192">
    <property type="entry name" value="PTKc"/>
    <property type="match status" value="1"/>
</dbReference>
<accession>A0A915D6S3</accession>
<dbReference type="InterPro" id="IPR050198">
    <property type="entry name" value="Non-receptor_tyrosine_kinases"/>
</dbReference>
<dbReference type="Proteomes" id="UP000887574">
    <property type="component" value="Unplaced"/>
</dbReference>
<feature type="region of interest" description="Disordered" evidence="10">
    <location>
        <begin position="375"/>
        <end position="415"/>
    </location>
</feature>
<dbReference type="Gene3D" id="1.10.510.10">
    <property type="entry name" value="Transferase(Phosphotransferase) domain 1"/>
    <property type="match status" value="1"/>
</dbReference>
<feature type="compositionally biased region" description="Basic residues" evidence="10">
    <location>
        <begin position="402"/>
        <end position="415"/>
    </location>
</feature>
<evidence type="ECO:0000256" key="8">
    <source>
        <dbReference type="PROSITE-ProRule" id="PRU10141"/>
    </source>
</evidence>
<dbReference type="InterPro" id="IPR000719">
    <property type="entry name" value="Prot_kinase_dom"/>
</dbReference>
<keyword evidence="7" id="KW-0727">SH2 domain</keyword>
<keyword evidence="3 9" id="KW-0418">Kinase</keyword>
<dbReference type="GO" id="GO:0005524">
    <property type="term" value="F:ATP binding"/>
    <property type="evidence" value="ECO:0007669"/>
    <property type="project" value="UniProtKB-UniRule"/>
</dbReference>
<evidence type="ECO:0000256" key="7">
    <source>
        <dbReference type="PROSITE-ProRule" id="PRU00191"/>
    </source>
</evidence>
<dbReference type="GO" id="GO:0004715">
    <property type="term" value="F:non-membrane spanning protein tyrosine kinase activity"/>
    <property type="evidence" value="ECO:0007669"/>
    <property type="project" value="UniProtKB-EC"/>
</dbReference>
<evidence type="ECO:0000256" key="1">
    <source>
        <dbReference type="ARBA" id="ARBA00022679"/>
    </source>
</evidence>
<evidence type="ECO:0000256" key="2">
    <source>
        <dbReference type="ARBA" id="ARBA00022741"/>
    </source>
</evidence>
<keyword evidence="2 8" id="KW-0547">Nucleotide-binding</keyword>
<dbReference type="Pfam" id="PF00017">
    <property type="entry name" value="SH2"/>
    <property type="match status" value="1"/>
</dbReference>
<dbReference type="CDD" id="cd10361">
    <property type="entry name" value="SH2_Fps_family"/>
    <property type="match status" value="1"/>
</dbReference>
<evidence type="ECO:0000259" key="12">
    <source>
        <dbReference type="PROSITE" id="PS50011"/>
    </source>
</evidence>
<dbReference type="AlphaFoldDB" id="A0A915D6S3"/>
<dbReference type="EC" id="2.7.10.2" evidence="9"/>
<dbReference type="PROSITE" id="PS00107">
    <property type="entry name" value="PROTEIN_KINASE_ATP"/>
    <property type="match status" value="1"/>
</dbReference>
<feature type="domain" description="SH2" evidence="11">
    <location>
        <begin position="16"/>
        <end position="120"/>
    </location>
</feature>
<protein>
    <recommendedName>
        <fullName evidence="9">Tyrosine-protein kinase</fullName>
        <ecNumber evidence="9">2.7.10.2</ecNumber>
    </recommendedName>
</protein>
<dbReference type="PROSITE" id="PS50001">
    <property type="entry name" value="SH2"/>
    <property type="match status" value="1"/>
</dbReference>
<evidence type="ECO:0000256" key="5">
    <source>
        <dbReference type="ARBA" id="ARBA00023137"/>
    </source>
</evidence>
<keyword evidence="13" id="KW-1185">Reference proteome</keyword>
<dbReference type="SMART" id="SM00252">
    <property type="entry name" value="SH2"/>
    <property type="match status" value="1"/>
</dbReference>
<evidence type="ECO:0000256" key="10">
    <source>
        <dbReference type="SAM" id="MobiDB-lite"/>
    </source>
</evidence>
<evidence type="ECO:0000256" key="3">
    <source>
        <dbReference type="ARBA" id="ARBA00022777"/>
    </source>
</evidence>
<proteinExistence type="inferred from homology"/>
<dbReference type="PANTHER" id="PTHR24418">
    <property type="entry name" value="TYROSINE-PROTEIN KINASE"/>
    <property type="match status" value="1"/>
</dbReference>
<dbReference type="InterPro" id="IPR011009">
    <property type="entry name" value="Kinase-like_dom_sf"/>
</dbReference>
<feature type="compositionally biased region" description="Basic and acidic residues" evidence="10">
    <location>
        <begin position="377"/>
        <end position="387"/>
    </location>
</feature>
<dbReference type="InterPro" id="IPR008266">
    <property type="entry name" value="Tyr_kinase_AS"/>
</dbReference>
<dbReference type="FunFam" id="3.30.505.10:FF:000051">
    <property type="entry name" value="Tyrosine-protein kinase"/>
    <property type="match status" value="1"/>
</dbReference>
<comment type="catalytic activity">
    <reaction evidence="6 9">
        <text>L-tyrosyl-[protein] + ATP = O-phospho-L-tyrosyl-[protein] + ADP + H(+)</text>
        <dbReference type="Rhea" id="RHEA:10596"/>
        <dbReference type="Rhea" id="RHEA-COMP:10136"/>
        <dbReference type="Rhea" id="RHEA-COMP:20101"/>
        <dbReference type="ChEBI" id="CHEBI:15378"/>
        <dbReference type="ChEBI" id="CHEBI:30616"/>
        <dbReference type="ChEBI" id="CHEBI:46858"/>
        <dbReference type="ChEBI" id="CHEBI:61978"/>
        <dbReference type="ChEBI" id="CHEBI:456216"/>
        <dbReference type="EC" id="2.7.10.2"/>
    </reaction>
</comment>
<evidence type="ECO:0000256" key="9">
    <source>
        <dbReference type="RuleBase" id="RU362096"/>
    </source>
</evidence>
<dbReference type="WBParaSite" id="jg1633">
    <property type="protein sequence ID" value="jg1633"/>
    <property type="gene ID" value="jg1633"/>
</dbReference>
<reference evidence="14" key="1">
    <citation type="submission" date="2022-11" db="UniProtKB">
        <authorList>
            <consortium name="WormBaseParasite"/>
        </authorList>
    </citation>
    <scope>IDENTIFICATION</scope>
</reference>
<evidence type="ECO:0000259" key="11">
    <source>
        <dbReference type="PROSITE" id="PS50001"/>
    </source>
</evidence>
<organism evidence="13 14">
    <name type="scientific">Ditylenchus dipsaci</name>
    <dbReference type="NCBI Taxonomy" id="166011"/>
    <lineage>
        <taxon>Eukaryota</taxon>
        <taxon>Metazoa</taxon>
        <taxon>Ecdysozoa</taxon>
        <taxon>Nematoda</taxon>
        <taxon>Chromadorea</taxon>
        <taxon>Rhabditida</taxon>
        <taxon>Tylenchina</taxon>
        <taxon>Tylenchomorpha</taxon>
        <taxon>Sphaerularioidea</taxon>
        <taxon>Anguinidae</taxon>
        <taxon>Anguininae</taxon>
        <taxon>Ditylenchus</taxon>
    </lineage>
</organism>